<name>A0A0M9AAN6_9HYME</name>
<sequence length="366" mass="40541">MPDTGTLNHLQGFCAGRSTARVNDRLSPAQEGFLPHERCVRAAAYNGNRSQSEEGSGGRVVGFNRRIRIPPQLLGIIQEEKTAHSGGGCEEAGPPAPLSLLRAQQAAYPVQYIPHMPRHVQPRAYAQFASGTSGITTFRASCEAPEELSLGPLRKARTPEGTRRDRPPSQEAEIPIFLAEIQQSGEARRTRKLETFCHVARIQGVLSILCYTAAGWAAKLNQHHIRKLRSAQRQALLGAYRTASWESICVMAVYKGFVHSILCYAAAGWAAKLNQHHIRKLRSAQRQALLEAYRTASNDDLAVLAAQTPINNEIKERIAGYYLWKKLDFTIGNLHCSPTTETTNAASEKSVEEYREIAQHVARRIE</sequence>
<organism evidence="1 2">
    <name type="scientific">Melipona quadrifasciata</name>
    <dbReference type="NCBI Taxonomy" id="166423"/>
    <lineage>
        <taxon>Eukaryota</taxon>
        <taxon>Metazoa</taxon>
        <taxon>Ecdysozoa</taxon>
        <taxon>Arthropoda</taxon>
        <taxon>Hexapoda</taxon>
        <taxon>Insecta</taxon>
        <taxon>Pterygota</taxon>
        <taxon>Neoptera</taxon>
        <taxon>Endopterygota</taxon>
        <taxon>Hymenoptera</taxon>
        <taxon>Apocrita</taxon>
        <taxon>Aculeata</taxon>
        <taxon>Apoidea</taxon>
        <taxon>Anthophila</taxon>
        <taxon>Apidae</taxon>
        <taxon>Melipona</taxon>
    </lineage>
</organism>
<dbReference type="AlphaFoldDB" id="A0A0M9AAN6"/>
<proteinExistence type="predicted"/>
<keyword evidence="2" id="KW-1185">Reference proteome</keyword>
<reference evidence="1 2" key="1">
    <citation type="submission" date="2015-07" db="EMBL/GenBank/DDBJ databases">
        <title>The genome of Melipona quadrifasciata.</title>
        <authorList>
            <person name="Pan H."/>
            <person name="Kapheim K."/>
        </authorList>
    </citation>
    <scope>NUCLEOTIDE SEQUENCE [LARGE SCALE GENOMIC DNA]</scope>
    <source>
        <strain evidence="1">0111107301</strain>
        <tissue evidence="1">Whole body</tissue>
    </source>
</reference>
<gene>
    <name evidence="1" type="ORF">WN51_09231</name>
</gene>
<evidence type="ECO:0000313" key="2">
    <source>
        <dbReference type="Proteomes" id="UP000053105"/>
    </source>
</evidence>
<dbReference type="Proteomes" id="UP000053105">
    <property type="component" value="Unassembled WGS sequence"/>
</dbReference>
<protein>
    <submittedName>
        <fullName evidence="1">Uncharacterized protein</fullName>
    </submittedName>
</protein>
<evidence type="ECO:0000313" key="1">
    <source>
        <dbReference type="EMBL" id="KOX79393.1"/>
    </source>
</evidence>
<dbReference type="EMBL" id="KQ435712">
    <property type="protein sequence ID" value="KOX79393.1"/>
    <property type="molecule type" value="Genomic_DNA"/>
</dbReference>
<accession>A0A0M9AAN6</accession>
<dbReference type="OrthoDB" id="7696036at2759"/>